<evidence type="ECO:0000313" key="2">
    <source>
        <dbReference type="Proteomes" id="UP001595789"/>
    </source>
</evidence>
<dbReference type="InterPro" id="IPR024653">
    <property type="entry name" value="Peptidase_M10/M27/M57"/>
</dbReference>
<dbReference type="Pfam" id="PF12388">
    <property type="entry name" value="Peptidase_M57"/>
    <property type="match status" value="1"/>
</dbReference>
<keyword evidence="1" id="KW-0482">Metalloprotease</keyword>
<organism evidence="1 2">
    <name type="scientific">Pedobacter lithocola</name>
    <dbReference type="NCBI Taxonomy" id="1908239"/>
    <lineage>
        <taxon>Bacteria</taxon>
        <taxon>Pseudomonadati</taxon>
        <taxon>Bacteroidota</taxon>
        <taxon>Sphingobacteriia</taxon>
        <taxon>Sphingobacteriales</taxon>
        <taxon>Sphingobacteriaceae</taxon>
        <taxon>Pedobacter</taxon>
    </lineage>
</organism>
<dbReference type="RefSeq" id="WP_378982050.1">
    <property type="nucleotide sequence ID" value="NZ_JBHSBW010000007.1"/>
</dbReference>
<sequence>MFKDDIKLAMAIELGRNNLNQKNLTVEQLISLRKKAVIPDVIGQRQLLNGSGGNPWFVNDQFITNIEVKINATTPSWRSAAQLAISNFNISSLKSITKIQIREVSEGQNVTITETGTTNSNPEVIADAQAPRYTLMPPGQYLVAPGSLVRIYNNHDYYTLEGKTLAITHELGHIIGLAHTNGFDSDEIQIAGTAISDSFSYMNSSISFNSSFEGFTNNDLIALRTMYPKTVGNWERLTGIINNLVISSDNVIYSTSLVNSSLDKDIQYWNGGGWDIVGNSYPNLATKIALLNGFTAPYYINSLKEVYGPFQYNYASTKKLGIEAVDIAVSGSSDVYIVSESGNGNIILQYNGSNWGQIYTASNPIKISAGVNGGLAYIDVNGYFHIRKEQYSSFFSSQSMVMKEIAMNGSAGVNGHIFALGGNENASGDYQLFRWTGYDWYDIGTTGYNVAVDNQGHPWIAKKNGELYRNQSL</sequence>
<dbReference type="InterPro" id="IPR024079">
    <property type="entry name" value="MetalloPept_cat_dom_sf"/>
</dbReference>
<dbReference type="Proteomes" id="UP001595789">
    <property type="component" value="Unassembled WGS sequence"/>
</dbReference>
<proteinExistence type="predicted"/>
<gene>
    <name evidence="1" type="ORF">ACFOWA_04095</name>
</gene>
<dbReference type="SUPFAM" id="SSF55486">
    <property type="entry name" value="Metalloproteases ('zincins'), catalytic domain"/>
    <property type="match status" value="1"/>
</dbReference>
<keyword evidence="1" id="KW-0378">Hydrolase</keyword>
<protein>
    <submittedName>
        <fullName evidence="1">M57 family metalloprotease</fullName>
    </submittedName>
</protein>
<dbReference type="EMBL" id="JBHSBW010000007">
    <property type="protein sequence ID" value="MFC4210349.1"/>
    <property type="molecule type" value="Genomic_DNA"/>
</dbReference>
<name>A0ABV8P500_9SPHI</name>
<dbReference type="Gene3D" id="3.40.390.10">
    <property type="entry name" value="Collagenase (Catalytic Domain)"/>
    <property type="match status" value="1"/>
</dbReference>
<comment type="caution">
    <text evidence="1">The sequence shown here is derived from an EMBL/GenBank/DDBJ whole genome shotgun (WGS) entry which is preliminary data.</text>
</comment>
<reference evidence="2" key="1">
    <citation type="journal article" date="2019" name="Int. J. Syst. Evol. Microbiol.">
        <title>The Global Catalogue of Microorganisms (GCM) 10K type strain sequencing project: providing services to taxonomists for standard genome sequencing and annotation.</title>
        <authorList>
            <consortium name="The Broad Institute Genomics Platform"/>
            <consortium name="The Broad Institute Genome Sequencing Center for Infectious Disease"/>
            <person name="Wu L."/>
            <person name="Ma J."/>
        </authorList>
    </citation>
    <scope>NUCLEOTIDE SEQUENCE [LARGE SCALE GENOMIC DNA]</scope>
    <source>
        <strain evidence="2">CCM 8691</strain>
    </source>
</reference>
<keyword evidence="1" id="KW-0645">Protease</keyword>
<dbReference type="GO" id="GO:0008237">
    <property type="term" value="F:metallopeptidase activity"/>
    <property type="evidence" value="ECO:0007669"/>
    <property type="project" value="UniProtKB-KW"/>
</dbReference>
<accession>A0ABV8P500</accession>
<keyword evidence="2" id="KW-1185">Reference proteome</keyword>
<evidence type="ECO:0000313" key="1">
    <source>
        <dbReference type="EMBL" id="MFC4210349.1"/>
    </source>
</evidence>